<dbReference type="EMBL" id="CP012333">
    <property type="protein sequence ID" value="AKV04070.1"/>
    <property type="molecule type" value="Genomic_DNA"/>
</dbReference>
<sequence>MGASAASAFLLDNSGSSLRGLLGQWDWTRTSFRADLSSWPTVARAVAEGRICSISAADAEGAESGWFEARGITRTLCIPLRNEAQSLGVLFLDFDEALGTDAPVDGGRLLEIARHCANAFARRAAVTPAAESTWQA</sequence>
<dbReference type="KEGG" id="llu:AKJ09_10733"/>
<dbReference type="Gene3D" id="3.30.450.40">
    <property type="match status" value="1"/>
</dbReference>
<dbReference type="SUPFAM" id="SSF55781">
    <property type="entry name" value="GAF domain-like"/>
    <property type="match status" value="1"/>
</dbReference>
<organism evidence="1 2">
    <name type="scientific">Labilithrix luteola</name>
    <dbReference type="NCBI Taxonomy" id="1391654"/>
    <lineage>
        <taxon>Bacteria</taxon>
        <taxon>Pseudomonadati</taxon>
        <taxon>Myxococcota</taxon>
        <taxon>Polyangia</taxon>
        <taxon>Polyangiales</taxon>
        <taxon>Labilitrichaceae</taxon>
        <taxon>Labilithrix</taxon>
    </lineage>
</organism>
<name>A0A0K1QF57_9BACT</name>
<evidence type="ECO:0008006" key="3">
    <source>
        <dbReference type="Google" id="ProtNLM"/>
    </source>
</evidence>
<dbReference type="Proteomes" id="UP000064967">
    <property type="component" value="Chromosome"/>
</dbReference>
<proteinExistence type="predicted"/>
<evidence type="ECO:0000313" key="1">
    <source>
        <dbReference type="EMBL" id="AKV04070.1"/>
    </source>
</evidence>
<protein>
    <recommendedName>
        <fullName evidence="3">GAF domain-containing protein</fullName>
    </recommendedName>
</protein>
<evidence type="ECO:0000313" key="2">
    <source>
        <dbReference type="Proteomes" id="UP000064967"/>
    </source>
</evidence>
<keyword evidence="2" id="KW-1185">Reference proteome</keyword>
<dbReference type="InterPro" id="IPR029016">
    <property type="entry name" value="GAF-like_dom_sf"/>
</dbReference>
<reference evidence="1 2" key="1">
    <citation type="submission" date="2015-08" db="EMBL/GenBank/DDBJ databases">
        <authorList>
            <person name="Babu N.S."/>
            <person name="Beckwith C.J."/>
            <person name="Beseler K.G."/>
            <person name="Brison A."/>
            <person name="Carone J.V."/>
            <person name="Caskin T.P."/>
            <person name="Diamond M."/>
            <person name="Durham M.E."/>
            <person name="Foxe J.M."/>
            <person name="Go M."/>
            <person name="Henderson B.A."/>
            <person name="Jones I.B."/>
            <person name="McGettigan J.A."/>
            <person name="Micheletti S.J."/>
            <person name="Nasrallah M.E."/>
            <person name="Ortiz D."/>
            <person name="Piller C.R."/>
            <person name="Privatt S.R."/>
            <person name="Schneider S.L."/>
            <person name="Sharp S."/>
            <person name="Smith T.C."/>
            <person name="Stanton J.D."/>
            <person name="Ullery H.E."/>
            <person name="Wilson R.J."/>
            <person name="Serrano M.G."/>
            <person name="Buck G."/>
            <person name="Lee V."/>
            <person name="Wang Y."/>
            <person name="Carvalho R."/>
            <person name="Voegtly L."/>
            <person name="Shi R."/>
            <person name="Duckworth R."/>
            <person name="Johnson A."/>
            <person name="Loviza R."/>
            <person name="Walstead R."/>
            <person name="Shah Z."/>
            <person name="Kiflezghi M."/>
            <person name="Wade K."/>
            <person name="Ball S.L."/>
            <person name="Bradley K.W."/>
            <person name="Asai D.J."/>
            <person name="Bowman C.A."/>
            <person name="Russell D.A."/>
            <person name="Pope W.H."/>
            <person name="Jacobs-Sera D."/>
            <person name="Hendrix R.W."/>
            <person name="Hatfull G.F."/>
        </authorList>
    </citation>
    <scope>NUCLEOTIDE SEQUENCE [LARGE SCALE GENOMIC DNA]</scope>
    <source>
        <strain evidence="1 2">DSM 27648</strain>
    </source>
</reference>
<accession>A0A0K1QF57</accession>
<gene>
    <name evidence="1" type="ORF">AKJ09_10733</name>
</gene>
<dbReference type="STRING" id="1391654.AKJ09_10733"/>
<dbReference type="AlphaFoldDB" id="A0A0K1QF57"/>